<protein>
    <submittedName>
        <fullName evidence="1">Uncharacterized protein</fullName>
    </submittedName>
</protein>
<accession>A0A1H3ERS6</accession>
<sequence length="50" mass="5217">MSAKGAEQHHINIGVIAGGVNSKLDLTELQPTALRMGCWLSGATKVSDPL</sequence>
<name>A0A1H3ERS6_9RHOB</name>
<reference evidence="2" key="1">
    <citation type="submission" date="2016-10" db="EMBL/GenBank/DDBJ databases">
        <authorList>
            <person name="Varghese N."/>
            <person name="Submissions S."/>
        </authorList>
    </citation>
    <scope>NUCLEOTIDE SEQUENCE [LARGE SCALE GENOMIC DNA]</scope>
    <source>
        <strain evidence="2">DSM 27839</strain>
    </source>
</reference>
<proteinExistence type="predicted"/>
<organism evidence="1 2">
    <name type="scientific">Ruegeria halocynthiae</name>
    <dbReference type="NCBI Taxonomy" id="985054"/>
    <lineage>
        <taxon>Bacteria</taxon>
        <taxon>Pseudomonadati</taxon>
        <taxon>Pseudomonadota</taxon>
        <taxon>Alphaproteobacteria</taxon>
        <taxon>Rhodobacterales</taxon>
        <taxon>Roseobacteraceae</taxon>
        <taxon>Ruegeria</taxon>
    </lineage>
</organism>
<dbReference type="STRING" id="985054.SAMN05444358_11232"/>
<dbReference type="Proteomes" id="UP000183400">
    <property type="component" value="Unassembled WGS sequence"/>
</dbReference>
<evidence type="ECO:0000313" key="1">
    <source>
        <dbReference type="EMBL" id="SDX81452.1"/>
    </source>
</evidence>
<gene>
    <name evidence="1" type="ORF">SAMN05444358_11232</name>
</gene>
<keyword evidence="2" id="KW-1185">Reference proteome</keyword>
<evidence type="ECO:0000313" key="2">
    <source>
        <dbReference type="Proteomes" id="UP000183400"/>
    </source>
</evidence>
<dbReference type="AlphaFoldDB" id="A0A1H3ERS6"/>
<dbReference type="EMBL" id="FNNP01000012">
    <property type="protein sequence ID" value="SDX81452.1"/>
    <property type="molecule type" value="Genomic_DNA"/>
</dbReference>